<evidence type="ECO:0000259" key="8">
    <source>
        <dbReference type="Pfam" id="PF12704"/>
    </source>
</evidence>
<dbReference type="PANTHER" id="PTHR30572">
    <property type="entry name" value="MEMBRANE COMPONENT OF TRANSPORTER-RELATED"/>
    <property type="match status" value="1"/>
</dbReference>
<comment type="subcellular location">
    <subcellularLocation>
        <location evidence="1">Cell membrane</location>
        <topology evidence="1">Multi-pass membrane protein</topology>
    </subcellularLocation>
</comment>
<feature type="transmembrane region" description="Helical" evidence="6">
    <location>
        <begin position="420"/>
        <end position="444"/>
    </location>
</feature>
<organism evidence="9 10">
    <name type="scientific">Siphonobacter curvatus</name>
    <dbReference type="NCBI Taxonomy" id="2094562"/>
    <lineage>
        <taxon>Bacteria</taxon>
        <taxon>Pseudomonadati</taxon>
        <taxon>Bacteroidota</taxon>
        <taxon>Cytophagia</taxon>
        <taxon>Cytophagales</taxon>
        <taxon>Cytophagaceae</taxon>
        <taxon>Siphonobacter</taxon>
    </lineage>
</organism>
<dbReference type="InterPro" id="IPR050250">
    <property type="entry name" value="Macrolide_Exporter_MacB"/>
</dbReference>
<dbReference type="AlphaFoldDB" id="A0A2S7IRW2"/>
<keyword evidence="10" id="KW-1185">Reference proteome</keyword>
<evidence type="ECO:0000256" key="1">
    <source>
        <dbReference type="ARBA" id="ARBA00004651"/>
    </source>
</evidence>
<accession>A0A2S7IRW2</accession>
<evidence type="ECO:0000256" key="5">
    <source>
        <dbReference type="ARBA" id="ARBA00023136"/>
    </source>
</evidence>
<feature type="domain" description="MacB-like periplasmic core" evidence="8">
    <location>
        <begin position="20"/>
        <end position="240"/>
    </location>
</feature>
<keyword evidence="3 6" id="KW-0812">Transmembrane</keyword>
<reference evidence="10" key="1">
    <citation type="submission" date="2018-02" db="EMBL/GenBank/DDBJ databases">
        <title>Genome sequencing of Solimonas sp. HR-BB.</title>
        <authorList>
            <person name="Lee Y."/>
            <person name="Jeon C.O."/>
        </authorList>
    </citation>
    <scope>NUCLEOTIDE SEQUENCE [LARGE SCALE GENOMIC DNA]</scope>
    <source>
        <strain evidence="10">HR-U</strain>
    </source>
</reference>
<proteinExistence type="predicted"/>
<name>A0A2S7IRW2_9BACT</name>
<keyword evidence="4 6" id="KW-1133">Transmembrane helix</keyword>
<evidence type="ECO:0000259" key="7">
    <source>
        <dbReference type="Pfam" id="PF02687"/>
    </source>
</evidence>
<feature type="domain" description="MacB-like periplasmic core" evidence="8">
    <location>
        <begin position="432"/>
        <end position="635"/>
    </location>
</feature>
<feature type="transmembrane region" description="Helical" evidence="6">
    <location>
        <begin position="282"/>
        <end position="304"/>
    </location>
</feature>
<evidence type="ECO:0000256" key="6">
    <source>
        <dbReference type="SAM" id="Phobius"/>
    </source>
</evidence>
<dbReference type="RefSeq" id="WP_104712689.1">
    <property type="nucleotide sequence ID" value="NZ_PTRA01000001.1"/>
</dbReference>
<dbReference type="Pfam" id="PF12704">
    <property type="entry name" value="MacB_PCD"/>
    <property type="match status" value="2"/>
</dbReference>
<dbReference type="GO" id="GO:0005886">
    <property type="term" value="C:plasma membrane"/>
    <property type="evidence" value="ECO:0007669"/>
    <property type="project" value="UniProtKB-SubCell"/>
</dbReference>
<feature type="domain" description="ABC3 transporter permease C-terminal" evidence="7">
    <location>
        <begin position="288"/>
        <end position="403"/>
    </location>
</feature>
<keyword evidence="2" id="KW-1003">Cell membrane</keyword>
<dbReference type="InterPro" id="IPR025857">
    <property type="entry name" value="MacB_PCD"/>
</dbReference>
<evidence type="ECO:0000313" key="9">
    <source>
        <dbReference type="EMBL" id="PQA60416.1"/>
    </source>
</evidence>
<feature type="transmembrane region" description="Helical" evidence="6">
    <location>
        <begin position="329"/>
        <end position="352"/>
    </location>
</feature>
<sequence length="791" mass="89003">MLRNYFKVAIRALLKNKAYSLINIVGLATGMAVTLLIGLWIWDELTFDRYHKNYDRIAQVMQHQTWDGRKGTQTAVPVPLHLELRAKYPDFKYVVPSSWTFDHILAYKDNKFTKKGNYIGADAPTMFSLHMVKGSLQGLRDPHSILLNESVAKALFGEEDPINKIVKCDNQTEVKVTGVYEDLPANTELADVSYLLPWELYLTVEPWVKRSEQEWNNNSFQTYAMLQPNADFDQVSAKIKYMKLRHDPKDAAKPEIFLHPMSKWHLYSEFKEGVITGGRIEFVWLFGIIGAFVLLLACINFMNLSTARSEKRAKEVGIRKAIGSLRPQLIGQFLSESLLVALLAFILSIFLVESSLPLFNDLASKHLSIPWSNPIFWLIGLSFTFFTGFIAGSYPAFYLSSFEPVKVLKGTFRVGRYASLPRKVLVVIQFTVSVTLIIGTIIVFRQIQFAKNRPIGFSRDGLITLTMNTEDIRKNYETFRTELLGSGVVASVTKSSSPITDLYSNQIGFDWKGKDPNKQALFGIVAVSSGYGKTMGLQFTAGRDFSDAFATDSSAFLLNEAAAAYIGKKNLVGETIKWNGKDYTVVGIIKNVMMTSPYKAAMPTIFTFNPSWSGIITIRISPTVSTTQALSQIEEIYKKHDRNAPFDYKFSSEEYARKFASEERVGKLATFFACLAIFISCLGLFGLASFVAEQRIKEIGVRKVLGASVFNLWGMLSKDFVWLVLISFGLSVPIAYFFMNNWLARYEYHSELSWWVFAAAGLGALLITLATVSYQAINAALMNPVRSLKSE</sequence>
<evidence type="ECO:0000256" key="3">
    <source>
        <dbReference type="ARBA" id="ARBA00022692"/>
    </source>
</evidence>
<keyword evidence="5 6" id="KW-0472">Membrane</keyword>
<dbReference type="Proteomes" id="UP000239590">
    <property type="component" value="Unassembled WGS sequence"/>
</dbReference>
<dbReference type="PANTHER" id="PTHR30572:SF18">
    <property type="entry name" value="ABC-TYPE MACROLIDE FAMILY EXPORT SYSTEM PERMEASE COMPONENT 2"/>
    <property type="match status" value="1"/>
</dbReference>
<dbReference type="Pfam" id="PF02687">
    <property type="entry name" value="FtsX"/>
    <property type="match status" value="2"/>
</dbReference>
<dbReference type="EMBL" id="PTRA01000001">
    <property type="protein sequence ID" value="PQA60416.1"/>
    <property type="molecule type" value="Genomic_DNA"/>
</dbReference>
<protein>
    <submittedName>
        <fullName evidence="9">ABC transporter permease</fullName>
    </submittedName>
</protein>
<dbReference type="InterPro" id="IPR003838">
    <property type="entry name" value="ABC3_permease_C"/>
</dbReference>
<feature type="transmembrane region" description="Helical" evidence="6">
    <location>
        <begin position="21"/>
        <end position="42"/>
    </location>
</feature>
<feature type="domain" description="ABC3 transporter permease C-terminal" evidence="7">
    <location>
        <begin position="671"/>
        <end position="784"/>
    </location>
</feature>
<feature type="transmembrane region" description="Helical" evidence="6">
    <location>
        <begin position="375"/>
        <end position="399"/>
    </location>
</feature>
<feature type="transmembrane region" description="Helical" evidence="6">
    <location>
        <begin position="668"/>
        <end position="692"/>
    </location>
</feature>
<gene>
    <name evidence="9" type="ORF">C5O19_12595</name>
</gene>
<feature type="transmembrane region" description="Helical" evidence="6">
    <location>
        <begin position="754"/>
        <end position="777"/>
    </location>
</feature>
<dbReference type="OrthoDB" id="5933722at2"/>
<comment type="caution">
    <text evidence="9">The sequence shown here is derived from an EMBL/GenBank/DDBJ whole genome shotgun (WGS) entry which is preliminary data.</text>
</comment>
<dbReference type="GO" id="GO:0022857">
    <property type="term" value="F:transmembrane transporter activity"/>
    <property type="evidence" value="ECO:0007669"/>
    <property type="project" value="TreeGrafter"/>
</dbReference>
<feature type="transmembrane region" description="Helical" evidence="6">
    <location>
        <begin position="720"/>
        <end position="739"/>
    </location>
</feature>
<evidence type="ECO:0000256" key="2">
    <source>
        <dbReference type="ARBA" id="ARBA00022475"/>
    </source>
</evidence>
<evidence type="ECO:0000313" key="10">
    <source>
        <dbReference type="Proteomes" id="UP000239590"/>
    </source>
</evidence>
<evidence type="ECO:0000256" key="4">
    <source>
        <dbReference type="ARBA" id="ARBA00022989"/>
    </source>
</evidence>